<name>A0ACB7J5H6_PLECO</name>
<dbReference type="EMBL" id="WQMT02000003">
    <property type="protein sequence ID" value="KAG9225240.1"/>
    <property type="molecule type" value="Genomic_DNA"/>
</dbReference>
<keyword evidence="2" id="KW-1185">Reference proteome</keyword>
<evidence type="ECO:0000313" key="1">
    <source>
        <dbReference type="EMBL" id="KAG9225240.1"/>
    </source>
</evidence>
<accession>A0ACB7J5H6</accession>
<protein>
    <submittedName>
        <fullName evidence="1">Uncharacterized protein</fullName>
    </submittedName>
</protein>
<sequence>MLGKILVFTLETGLITTIWMAAQLVLWRSLDQGGWSGYGTSNILGILYAVWLFAALNARSSFNKDLPSFVDMSNLPTAPGEIRFKHPTVDGAEVVIAVTTGTGGSYSGTSYGGSSEPPTRSMAYEYETDHLGSDDFEAFLEKTRSDDIGSSQLMRGIGTIYRGPGQEDAEEDIMVIEEHAHSNGRSSARPGPSKPQASTHVGTLNQKSIRHDAATSTSNSEQIESYLDRRKDLQKRIAGIESEIQSYDEELRKIQDVRALRMREKGDLENQLEALRQQNIFGVGGNPQGKGKQLLKGVLDYGSDDFQWVPQLKTKLQKVFGIQNFRLCQQGYVPPPSLSLTTTALECIVNENSACNANVDGRDVVCIMPTGGGKSLTYQLPALLITGCTIVISPLIALIMDQVHHLREAGVEASMLTGATSKDETNTIYARLRAMADGEVPSSREIKLLYVTPERVAKAKRFMSILDKLYAGDRLARFVIDEAHCVSQMGHSFRPDYRSLHVLKQMYPRVPIMALSATCPPRVLEDVLKILKMKPIVDGRAAHMNEGTVYFTAPLYRKNLNYKVLPKPSSSAGALKVMVDYILAEHKDESGIVYCLAKKDTEEVAKGLSENGIKSGVYHADVGDADKEALHRRWRDGKVKVVCATIAFGLGIDKGDVRFVLHHSKTLEAYYQESGRAGRDGKDADCVMFYRPQDAMRLSSMVCTDVDGQTKLYNILQFAQSLTECRKVIFAKCFSHTSQLSMSSWATEDKDALTPCGHCDNCARAEREDSFEQKDVTVQAWQILKVVDEVGRNGGRVTMSNLVDLARGTGKTTYDIQAGGRRRGQGKGKEQGDIDLDAVADGKVDLSKEQTEYLIIELLVTGYLTEDYHSTAYQTNVYLKAGARAIRLTRMTKERLDTLTVDRIVCSFVKHAAAKRSRKSKAGNGDGNAEASTSKAKGTRVGKRKHLDEEEEGENLAGPLLEVDEDDSLEEDIIPPPKRKPAAPRSKPPRAATTVVHSDDEDEGGGGAGWSYSMRQPDEGSPPTKRPRHAAAKEPIYVVDDILELSSD</sequence>
<comment type="caution">
    <text evidence="1">The sequence shown here is derived from an EMBL/GenBank/DDBJ whole genome shotgun (WGS) entry which is preliminary data.</text>
</comment>
<gene>
    <name evidence="1" type="ORF">CCMSSC00406_0007071</name>
</gene>
<organism evidence="1 2">
    <name type="scientific">Pleurotus cornucopiae</name>
    <name type="common">Cornucopia mushroom</name>
    <dbReference type="NCBI Taxonomy" id="5321"/>
    <lineage>
        <taxon>Eukaryota</taxon>
        <taxon>Fungi</taxon>
        <taxon>Dikarya</taxon>
        <taxon>Basidiomycota</taxon>
        <taxon>Agaricomycotina</taxon>
        <taxon>Agaricomycetes</taxon>
        <taxon>Agaricomycetidae</taxon>
        <taxon>Agaricales</taxon>
        <taxon>Pleurotineae</taxon>
        <taxon>Pleurotaceae</taxon>
        <taxon>Pleurotus</taxon>
    </lineage>
</organism>
<evidence type="ECO:0000313" key="2">
    <source>
        <dbReference type="Proteomes" id="UP000824881"/>
    </source>
</evidence>
<proteinExistence type="predicted"/>
<reference evidence="1 2" key="1">
    <citation type="journal article" date="2021" name="Appl. Environ. Microbiol.">
        <title>Genetic linkage and physical mapping for an oyster mushroom Pleurotus cornucopiae and QTL analysis for the trait cap color.</title>
        <authorList>
            <person name="Zhang Y."/>
            <person name="Gao W."/>
            <person name="Sonnenberg A."/>
            <person name="Chen Q."/>
            <person name="Zhang J."/>
            <person name="Huang C."/>
        </authorList>
    </citation>
    <scope>NUCLEOTIDE SEQUENCE [LARGE SCALE GENOMIC DNA]</scope>
    <source>
        <strain evidence="1">CCMSSC00406</strain>
    </source>
</reference>
<dbReference type="Proteomes" id="UP000824881">
    <property type="component" value="Unassembled WGS sequence"/>
</dbReference>